<feature type="transmembrane region" description="Helical" evidence="1">
    <location>
        <begin position="35"/>
        <end position="56"/>
    </location>
</feature>
<sequence length="441" mass="51375">MEIYSGILVCGLINLFIWLFWAFYLFLLKVPMYNPLFMVMVYHFIGFVMRPLIVYQNNGSFLWDRIGIYPTSTEDIVIGSLIINVSFSMLMFGYFFRSGFSRKIPMLDFQKLESLNIRRFWVCVLILTALGYYGTYKSFFGAGLDSVLAYQFTSESSGVRRLQDVSGYQTALAEFLPIIAIFLTLTCRNKIIPFVFIASFMIVRMYGGAQRLSFVVVLLALFFMYLMYSGKRYPNIKIVVFAFIFAFIFDVVGNDRYAMRKIFAGESSISTILDEYFQERGDNALTSDVVEFDVAMATIKVVNDNSEFSYGSQYLRLLVWPIPRQIWNDKPVLTNIVELNDYGDFRYLTITLYADVYMAFGLFSSVIMMFLLGWFMAYVYELALNKKSVFGYMFFWVFIIYIKTIMRDGGVTVFYFWIFSMVAVYFVSRIGRLEFSNRKGL</sequence>
<keyword evidence="2" id="KW-0436">Ligase</keyword>
<dbReference type="EMBL" id="JAPNOA010000058">
    <property type="protein sequence ID" value="MCY0966941.1"/>
    <property type="molecule type" value="Genomic_DNA"/>
</dbReference>
<feature type="transmembrane region" description="Helical" evidence="1">
    <location>
        <begin position="6"/>
        <end position="28"/>
    </location>
</feature>
<comment type="caution">
    <text evidence="2">The sequence shown here is derived from an EMBL/GenBank/DDBJ whole genome shotgun (WGS) entry which is preliminary data.</text>
</comment>
<protein>
    <submittedName>
        <fullName evidence="2">O-antigen ligase</fullName>
    </submittedName>
</protein>
<feature type="transmembrane region" description="Helical" evidence="1">
    <location>
        <begin position="236"/>
        <end position="253"/>
    </location>
</feature>
<keyword evidence="3" id="KW-1185">Reference proteome</keyword>
<keyword evidence="1" id="KW-0812">Transmembrane</keyword>
<name>A0A9X3EGT7_9GAMM</name>
<evidence type="ECO:0000313" key="3">
    <source>
        <dbReference type="Proteomes" id="UP001150830"/>
    </source>
</evidence>
<feature type="transmembrane region" description="Helical" evidence="1">
    <location>
        <begin position="413"/>
        <end position="431"/>
    </location>
</feature>
<dbReference type="Proteomes" id="UP001150830">
    <property type="component" value="Unassembled WGS sequence"/>
</dbReference>
<feature type="transmembrane region" description="Helical" evidence="1">
    <location>
        <begin position="117"/>
        <end position="136"/>
    </location>
</feature>
<accession>A0A9X3EGT7</accession>
<dbReference type="AlphaFoldDB" id="A0A9X3EGT7"/>
<gene>
    <name evidence="2" type="ORF">OUO13_17320</name>
</gene>
<evidence type="ECO:0000313" key="2">
    <source>
        <dbReference type="EMBL" id="MCY0966941.1"/>
    </source>
</evidence>
<organism evidence="2 3">
    <name type="scientific">Parathalassolituus penaei</name>
    <dbReference type="NCBI Taxonomy" id="2997323"/>
    <lineage>
        <taxon>Bacteria</taxon>
        <taxon>Pseudomonadati</taxon>
        <taxon>Pseudomonadota</taxon>
        <taxon>Gammaproteobacteria</taxon>
        <taxon>Oceanospirillales</taxon>
        <taxon>Oceanospirillaceae</taxon>
        <taxon>Parathalassolituus</taxon>
    </lineage>
</organism>
<keyword evidence="1" id="KW-0472">Membrane</keyword>
<dbReference type="GO" id="GO:0016874">
    <property type="term" value="F:ligase activity"/>
    <property type="evidence" value="ECO:0007669"/>
    <property type="project" value="UniProtKB-KW"/>
</dbReference>
<dbReference type="NCBIfam" id="TIGR04370">
    <property type="entry name" value="glyco_rpt_poly"/>
    <property type="match status" value="1"/>
</dbReference>
<feature type="transmembrane region" description="Helical" evidence="1">
    <location>
        <begin position="76"/>
        <end position="96"/>
    </location>
</feature>
<feature type="transmembrane region" description="Helical" evidence="1">
    <location>
        <begin position="356"/>
        <end position="377"/>
    </location>
</feature>
<dbReference type="RefSeq" id="WP_283175148.1">
    <property type="nucleotide sequence ID" value="NZ_JAPNOA010000058.1"/>
</dbReference>
<evidence type="ECO:0000256" key="1">
    <source>
        <dbReference type="SAM" id="Phobius"/>
    </source>
</evidence>
<proteinExistence type="predicted"/>
<reference evidence="2" key="1">
    <citation type="submission" date="2022-11" db="EMBL/GenBank/DDBJ databases">
        <title>Parathalassolutuus dongxingensis gen. nov., sp. nov., a novel member of family Oceanospirillaceae isolated from a coastal shrimp pond in Guangxi, China.</title>
        <authorList>
            <person name="Chen H."/>
        </authorList>
    </citation>
    <scope>NUCLEOTIDE SEQUENCE</scope>
    <source>
        <strain evidence="2">G-43</strain>
    </source>
</reference>
<feature type="transmembrane region" description="Helical" evidence="1">
    <location>
        <begin position="212"/>
        <end position="230"/>
    </location>
</feature>
<feature type="transmembrane region" description="Helical" evidence="1">
    <location>
        <begin position="389"/>
        <end position="406"/>
    </location>
</feature>
<feature type="transmembrane region" description="Helical" evidence="1">
    <location>
        <begin position="175"/>
        <end position="200"/>
    </location>
</feature>
<keyword evidence="1" id="KW-1133">Transmembrane helix</keyword>